<sequence length="1050" mass="116738">MQTSGDLVGCEVERLITAPYAPSLQDLYDLLQHTSSASLVSWASRKPCQTGALVDVLVDGLSRSGLALRLLSTFASVAVVRDSLLERYPALLDQFLQRATEEDGAEYIPVCTAILSSPLPAGLITPAGLAPFVRKLIGNLGDSPCAERILPVYQLMTGLQTSPTTLFGVQSETMTSLQLELTKTLRNLDDHMGNLLCLATFARIASPAKSVTIGESGQQDPLWLQNVKHFFGPKRGLKTLDLVVLRVILACSSSCKGLMADQAAESIRLAIEICTRVEKPQRETWIQANKSKIAKLCEKLRREDIDRDVQILGITFLVSLLPVSTIPSGLPEIALKWILSEDSDHVQSTLPSEFIPRIAEANVACSGQFAMHSIVDYVINSLTSRMLTESTSVGNVQIARSLVNGLEAAVSQGFATTPMTEAGLARCRSAFGELIENFPRRSNLLSCQSSNMCFASALEAENQLVHEFFSFYVQASLLSGPGQETHRSADIGNIKIFMAKAGKPVTPNDCAFTKTKPLDLRCSFSPLVIDKNDSSTRSDWRAGLTKTLMLNARMAQDSVMQKVQDICYDLEQRCDGIEAPLRVVEEEKYKISLEAENLKERNDDLESRLQQASCTVVELQRQISCLEEHAEDASARVDELTASLAGTRCELDDQRRSYQESTDQAQEIARTRELDLVASLADKEEQLEQLQEEALQLKEDNTQLQQAFGTVSKDRDVALERRACLEQRVSKLQECIDNDRALLARKEAEIERLLAAKEDVETRVETLQNRLNEEVSESDNIRCALRETEDSFKADIASLKKRFEQLLSERDTECFKQKEKIEVLQGSMQTAASAATNELQAKEKRIQYLEKKIQYLRDERAAKAREFSEAQEHISRLMNVMGWKPDIGNSGPSSKQPRPRSTLEPSQVASMQEQTQPEDEVAQSQVEEAPFESDMSHLDGRSLKRSRGATVSPAPSHHSTDRKPRHSVCRSSPRQRRERTVLGNADQNSQHGSQESGKSQPIRERQFQGSQGDNHLRDIDLDMDLEFSKDFIFTSASLSQENQSRSGTQG</sequence>
<dbReference type="SUPFAM" id="SSF90257">
    <property type="entry name" value="Myosin rod fragments"/>
    <property type="match status" value="1"/>
</dbReference>
<dbReference type="GO" id="GO:0005874">
    <property type="term" value="C:microtubule"/>
    <property type="evidence" value="ECO:0007669"/>
    <property type="project" value="UniProtKB-KW"/>
</dbReference>
<accession>A0A5N6TN60</accession>
<evidence type="ECO:0000313" key="8">
    <source>
        <dbReference type="EMBL" id="KAE8147796.1"/>
    </source>
</evidence>
<evidence type="ECO:0000313" key="9">
    <source>
        <dbReference type="Proteomes" id="UP000325780"/>
    </source>
</evidence>
<keyword evidence="9" id="KW-1185">Reference proteome</keyword>
<protein>
    <submittedName>
        <fullName evidence="8">Uncharacterized protein</fullName>
    </submittedName>
</protein>
<feature type="coiled-coil region" evidence="6">
    <location>
        <begin position="673"/>
        <end position="707"/>
    </location>
</feature>
<keyword evidence="5" id="KW-0505">Motor protein</keyword>
<keyword evidence="2" id="KW-0547">Nucleotide-binding</keyword>
<dbReference type="GO" id="GO:0005524">
    <property type="term" value="F:ATP binding"/>
    <property type="evidence" value="ECO:0007669"/>
    <property type="project" value="UniProtKB-KW"/>
</dbReference>
<feature type="region of interest" description="Disordered" evidence="7">
    <location>
        <begin position="882"/>
        <end position="1018"/>
    </location>
</feature>
<feature type="coiled-coil region" evidence="6">
    <location>
        <begin position="832"/>
        <end position="859"/>
    </location>
</feature>
<keyword evidence="1" id="KW-0493">Microtubule</keyword>
<name>A0A5N6TN60_ASPAV</name>
<dbReference type="EMBL" id="ML742190">
    <property type="protein sequence ID" value="KAE8147796.1"/>
    <property type="molecule type" value="Genomic_DNA"/>
</dbReference>
<feature type="compositionally biased region" description="Basic residues" evidence="7">
    <location>
        <begin position="963"/>
        <end position="977"/>
    </location>
</feature>
<dbReference type="AlphaFoldDB" id="A0A5N6TN60"/>
<gene>
    <name evidence="8" type="ORF">BDV25DRAFT_168864</name>
</gene>
<dbReference type="OrthoDB" id="5332870at2759"/>
<feature type="coiled-coil region" evidence="6">
    <location>
        <begin position="581"/>
        <end position="643"/>
    </location>
</feature>
<evidence type="ECO:0000256" key="6">
    <source>
        <dbReference type="SAM" id="Coils"/>
    </source>
</evidence>
<keyword evidence="3" id="KW-0067">ATP-binding</keyword>
<evidence type="ECO:0000256" key="1">
    <source>
        <dbReference type="ARBA" id="ARBA00022701"/>
    </source>
</evidence>
<feature type="compositionally biased region" description="Polar residues" evidence="7">
    <location>
        <begin position="985"/>
        <end position="999"/>
    </location>
</feature>
<evidence type="ECO:0000256" key="4">
    <source>
        <dbReference type="ARBA" id="ARBA00023054"/>
    </source>
</evidence>
<dbReference type="Proteomes" id="UP000325780">
    <property type="component" value="Unassembled WGS sequence"/>
</dbReference>
<reference evidence="8 9" key="1">
    <citation type="submission" date="2019-04" db="EMBL/GenBank/DDBJ databases">
        <title>Friends and foes A comparative genomics study of 23 Aspergillus species from section Flavi.</title>
        <authorList>
            <consortium name="DOE Joint Genome Institute"/>
            <person name="Kjaerbolling I."/>
            <person name="Vesth T."/>
            <person name="Frisvad J.C."/>
            <person name="Nybo J.L."/>
            <person name="Theobald S."/>
            <person name="Kildgaard S."/>
            <person name="Isbrandt T."/>
            <person name="Kuo A."/>
            <person name="Sato A."/>
            <person name="Lyhne E.K."/>
            <person name="Kogle M.E."/>
            <person name="Wiebenga A."/>
            <person name="Kun R.S."/>
            <person name="Lubbers R.J."/>
            <person name="Makela M.R."/>
            <person name="Barry K."/>
            <person name="Chovatia M."/>
            <person name="Clum A."/>
            <person name="Daum C."/>
            <person name="Haridas S."/>
            <person name="He G."/>
            <person name="LaButti K."/>
            <person name="Lipzen A."/>
            <person name="Mondo S."/>
            <person name="Riley R."/>
            <person name="Salamov A."/>
            <person name="Simmons B.A."/>
            <person name="Magnuson J.K."/>
            <person name="Henrissat B."/>
            <person name="Mortensen U.H."/>
            <person name="Larsen T.O."/>
            <person name="Devries R.P."/>
            <person name="Grigoriev I.V."/>
            <person name="Machida M."/>
            <person name="Baker S.E."/>
            <person name="Andersen M.R."/>
        </authorList>
    </citation>
    <scope>NUCLEOTIDE SEQUENCE [LARGE SCALE GENOMIC DNA]</scope>
    <source>
        <strain evidence="8 9">IBT 18842</strain>
    </source>
</reference>
<dbReference type="PANTHER" id="PTHR37739:SF16">
    <property type="entry name" value="KINESIN-LIKE PROTEIN"/>
    <property type="match status" value="1"/>
</dbReference>
<organism evidence="8 9">
    <name type="scientific">Aspergillus avenaceus</name>
    <dbReference type="NCBI Taxonomy" id="36643"/>
    <lineage>
        <taxon>Eukaryota</taxon>
        <taxon>Fungi</taxon>
        <taxon>Dikarya</taxon>
        <taxon>Ascomycota</taxon>
        <taxon>Pezizomycotina</taxon>
        <taxon>Eurotiomycetes</taxon>
        <taxon>Eurotiomycetidae</taxon>
        <taxon>Eurotiales</taxon>
        <taxon>Aspergillaceae</taxon>
        <taxon>Aspergillus</taxon>
        <taxon>Aspergillus subgen. Circumdati</taxon>
    </lineage>
</organism>
<evidence type="ECO:0000256" key="5">
    <source>
        <dbReference type="ARBA" id="ARBA00023175"/>
    </source>
</evidence>
<evidence type="ECO:0000256" key="2">
    <source>
        <dbReference type="ARBA" id="ARBA00022741"/>
    </source>
</evidence>
<proteinExistence type="predicted"/>
<dbReference type="InterPro" id="IPR044986">
    <property type="entry name" value="KIF15/KIN-12"/>
</dbReference>
<evidence type="ECO:0000256" key="7">
    <source>
        <dbReference type="SAM" id="MobiDB-lite"/>
    </source>
</evidence>
<keyword evidence="4 6" id="KW-0175">Coiled coil</keyword>
<feature type="compositionally biased region" description="Polar residues" evidence="7">
    <location>
        <begin position="903"/>
        <end position="915"/>
    </location>
</feature>
<dbReference type="PANTHER" id="PTHR37739">
    <property type="entry name" value="KINESIN-LIKE PROTEIN KIN-12D"/>
    <property type="match status" value="1"/>
</dbReference>
<evidence type="ECO:0000256" key="3">
    <source>
        <dbReference type="ARBA" id="ARBA00022840"/>
    </source>
</evidence>
<feature type="coiled-coil region" evidence="6">
    <location>
        <begin position="736"/>
        <end position="777"/>
    </location>
</feature>